<accession>A0A133UDA6</accession>
<organism evidence="1 2">
    <name type="scientific">candidate division MSBL1 archaeon SCGC-AAA259E17</name>
    <dbReference type="NCBI Taxonomy" id="1698263"/>
    <lineage>
        <taxon>Archaea</taxon>
        <taxon>Methanobacteriati</taxon>
        <taxon>Methanobacteriota</taxon>
        <taxon>candidate division MSBL1</taxon>
    </lineage>
</organism>
<proteinExistence type="predicted"/>
<keyword evidence="2" id="KW-1185">Reference proteome</keyword>
<name>A0A133UDA6_9EURY</name>
<evidence type="ECO:0000313" key="1">
    <source>
        <dbReference type="EMBL" id="KXA92156.1"/>
    </source>
</evidence>
<sequence>MKLGEIDSLLSGSREHLIKWMAKHGNVPKRNPWRNLKYGKSDYTLQKMTDELPMSALIEKLGIESDADLETIQEEIKNHPEWHSSL</sequence>
<protein>
    <submittedName>
        <fullName evidence="1">Uncharacterized protein</fullName>
    </submittedName>
</protein>
<comment type="caution">
    <text evidence="1">The sequence shown here is derived from an EMBL/GenBank/DDBJ whole genome shotgun (WGS) entry which is preliminary data.</text>
</comment>
<gene>
    <name evidence="1" type="ORF">AKJ64_03890</name>
</gene>
<evidence type="ECO:0000313" key="2">
    <source>
        <dbReference type="Proteomes" id="UP000070373"/>
    </source>
</evidence>
<reference evidence="1 2" key="1">
    <citation type="journal article" date="2016" name="Sci. Rep.">
        <title>Metabolic traits of an uncultured archaeal lineage -MSBL1- from brine pools of the Red Sea.</title>
        <authorList>
            <person name="Mwirichia R."/>
            <person name="Alam I."/>
            <person name="Rashid M."/>
            <person name="Vinu M."/>
            <person name="Ba-Alawi W."/>
            <person name="Anthony Kamau A."/>
            <person name="Kamanda Ngugi D."/>
            <person name="Goker M."/>
            <person name="Klenk H.P."/>
            <person name="Bajic V."/>
            <person name="Stingl U."/>
        </authorList>
    </citation>
    <scope>NUCLEOTIDE SEQUENCE [LARGE SCALE GENOMIC DNA]</scope>
    <source>
        <strain evidence="1">SCGC-AAA259E17</strain>
    </source>
</reference>
<dbReference type="AlphaFoldDB" id="A0A133UDA6"/>
<dbReference type="Proteomes" id="UP000070373">
    <property type="component" value="Unassembled WGS sequence"/>
</dbReference>
<dbReference type="EMBL" id="LHXN01000074">
    <property type="protein sequence ID" value="KXA92156.1"/>
    <property type="molecule type" value="Genomic_DNA"/>
</dbReference>